<protein>
    <recommendedName>
        <fullName evidence="2">Transglycosylase SLT domain-containing protein</fullName>
    </recommendedName>
</protein>
<dbReference type="AlphaFoldDB" id="A0A482LYB8"/>
<feature type="signal peptide" evidence="1">
    <location>
        <begin position="1"/>
        <end position="21"/>
    </location>
</feature>
<sequence length="181" mass="20054">MQMKISLIPSVLLVMSLSASAAPQMCFDQAGKDYQIDPLLLMSISIKESRLKPDAINGSNSNGTEDVCGMQVNSSHYGKLKNFNISRERLLNDPCICVYTGAWVLAHNFQSYGRNWDSVGMYNTGPNKKMIDRRRAYARDIKNIYRVLLARKDILAQRAGSSGEMVNGAGVQTDSPSKLTQ</sequence>
<dbReference type="InterPro" id="IPR023346">
    <property type="entry name" value="Lysozyme-like_dom_sf"/>
</dbReference>
<dbReference type="Pfam" id="PF01464">
    <property type="entry name" value="SLT"/>
    <property type="match status" value="1"/>
</dbReference>
<geneLocation type="plasmid" evidence="3">
    <name>p707804-3FII</name>
</geneLocation>
<dbReference type="SUPFAM" id="SSF53955">
    <property type="entry name" value="Lysozyme-like"/>
    <property type="match status" value="1"/>
</dbReference>
<evidence type="ECO:0000256" key="1">
    <source>
        <dbReference type="SAM" id="SignalP"/>
    </source>
</evidence>
<dbReference type="CDD" id="cd13400">
    <property type="entry name" value="LT_IagB-like"/>
    <property type="match status" value="1"/>
</dbReference>
<dbReference type="InterPro" id="IPR008258">
    <property type="entry name" value="Transglycosylase_SLT_dom_1"/>
</dbReference>
<reference evidence="3" key="1">
    <citation type="submission" date="2018-09" db="EMBL/GenBank/DDBJ databases">
        <authorList>
            <person name="Yuan Q."/>
            <person name="Jiang X."/>
            <person name="Jing Y."/>
            <person name="Cheng Q."/>
            <person name="Zhou D."/>
        </authorList>
    </citation>
    <scope>NUCLEOTIDE SEQUENCE</scope>
    <source>
        <strain evidence="3">150707804</strain>
        <plasmid evidence="3">p707804-3FII</plasmid>
    </source>
</reference>
<evidence type="ECO:0000313" key="3">
    <source>
        <dbReference type="EMBL" id="QBQ66514.1"/>
    </source>
</evidence>
<feature type="chain" id="PRO_5019826842" description="Transglycosylase SLT domain-containing protein" evidence="1">
    <location>
        <begin position="22"/>
        <end position="181"/>
    </location>
</feature>
<proteinExistence type="predicted"/>
<feature type="domain" description="Transglycosylase SLT" evidence="2">
    <location>
        <begin position="25"/>
        <end position="144"/>
    </location>
</feature>
<name>A0A482LYB8_9ENTR</name>
<keyword evidence="3" id="KW-0614">Plasmid</keyword>
<accession>A0A482LYB8</accession>
<organism evidence="3">
    <name type="scientific">Leclercia adecarboxylata</name>
    <dbReference type="NCBI Taxonomy" id="83655"/>
    <lineage>
        <taxon>Bacteria</taxon>
        <taxon>Pseudomonadati</taxon>
        <taxon>Pseudomonadota</taxon>
        <taxon>Gammaproteobacteria</taxon>
        <taxon>Enterobacterales</taxon>
        <taxon>Enterobacteriaceae</taxon>
        <taxon>Leclercia</taxon>
    </lineage>
</organism>
<dbReference type="Gene3D" id="1.10.530.10">
    <property type="match status" value="1"/>
</dbReference>
<keyword evidence="1" id="KW-0732">Signal</keyword>
<dbReference type="EMBL" id="MH909329">
    <property type="protein sequence ID" value="QBQ66514.1"/>
    <property type="molecule type" value="Genomic_DNA"/>
</dbReference>
<evidence type="ECO:0000259" key="2">
    <source>
        <dbReference type="Pfam" id="PF01464"/>
    </source>
</evidence>